<dbReference type="SMART" id="SM00422">
    <property type="entry name" value="HTH_MERR"/>
    <property type="match status" value="1"/>
</dbReference>
<dbReference type="SUPFAM" id="SSF46955">
    <property type="entry name" value="Putative DNA-binding domain"/>
    <property type="match status" value="1"/>
</dbReference>
<keyword evidence="5" id="KW-1185">Reference proteome</keyword>
<dbReference type="InterPro" id="IPR000551">
    <property type="entry name" value="MerR-type_HTH_dom"/>
</dbReference>
<dbReference type="PROSITE" id="PS50937">
    <property type="entry name" value="HTH_MERR_2"/>
    <property type="match status" value="1"/>
</dbReference>
<dbReference type="GO" id="GO:0003677">
    <property type="term" value="F:DNA binding"/>
    <property type="evidence" value="ECO:0007669"/>
    <property type="project" value="UniProtKB-KW"/>
</dbReference>
<protein>
    <submittedName>
        <fullName evidence="4">MerR family transcriptional regulator</fullName>
    </submittedName>
</protein>
<dbReference type="PANTHER" id="PTHR30204">
    <property type="entry name" value="REDOX-CYCLING DRUG-SENSING TRANSCRIPTIONAL ACTIVATOR SOXR"/>
    <property type="match status" value="1"/>
</dbReference>
<dbReference type="PRINTS" id="PR00040">
    <property type="entry name" value="HTHMERR"/>
</dbReference>
<evidence type="ECO:0000256" key="1">
    <source>
        <dbReference type="ARBA" id="ARBA00023125"/>
    </source>
</evidence>
<dbReference type="InterPro" id="IPR012925">
    <property type="entry name" value="TipAS_dom"/>
</dbReference>
<dbReference type="EMBL" id="NMUL01000038">
    <property type="protein sequence ID" value="OXM63060.1"/>
    <property type="molecule type" value="Genomic_DNA"/>
</dbReference>
<dbReference type="PROSITE" id="PS00552">
    <property type="entry name" value="HTH_MERR_1"/>
    <property type="match status" value="1"/>
</dbReference>
<organism evidence="4 5">
    <name type="scientific">Amycolatopsis vastitatis</name>
    <dbReference type="NCBI Taxonomy" id="1905142"/>
    <lineage>
        <taxon>Bacteria</taxon>
        <taxon>Bacillati</taxon>
        <taxon>Actinomycetota</taxon>
        <taxon>Actinomycetes</taxon>
        <taxon>Pseudonocardiales</taxon>
        <taxon>Pseudonocardiaceae</taxon>
        <taxon>Amycolatopsis</taxon>
    </lineage>
</organism>
<keyword evidence="1" id="KW-0238">DNA-binding</keyword>
<dbReference type="CDD" id="cd01106">
    <property type="entry name" value="HTH_TipAL-Mta"/>
    <property type="match status" value="1"/>
</dbReference>
<evidence type="ECO:0000256" key="2">
    <source>
        <dbReference type="SAM" id="Coils"/>
    </source>
</evidence>
<gene>
    <name evidence="4" type="ORF">CF165_32370</name>
</gene>
<dbReference type="OrthoDB" id="9809391at2"/>
<evidence type="ECO:0000259" key="3">
    <source>
        <dbReference type="PROSITE" id="PS50937"/>
    </source>
</evidence>
<proteinExistence type="predicted"/>
<dbReference type="InterPro" id="IPR009061">
    <property type="entry name" value="DNA-bd_dom_put_sf"/>
</dbReference>
<feature type="domain" description="HTH merR-type" evidence="3">
    <location>
        <begin position="5"/>
        <end position="74"/>
    </location>
</feature>
<dbReference type="AlphaFoldDB" id="A0A229SWD1"/>
<reference evidence="5" key="1">
    <citation type="submission" date="2017-07" db="EMBL/GenBank/DDBJ databases">
        <title>Comparative genome mining reveals phylogenetic distribution patterns of secondary metabolites in Amycolatopsis.</title>
        <authorList>
            <person name="Adamek M."/>
            <person name="Alanjary M."/>
            <person name="Sales-Ortells H."/>
            <person name="Goodfellow M."/>
            <person name="Bull A.T."/>
            <person name="Kalinowski J."/>
            <person name="Ziemert N."/>
        </authorList>
    </citation>
    <scope>NUCLEOTIDE SEQUENCE [LARGE SCALE GENOMIC DNA]</scope>
    <source>
        <strain evidence="5">H5</strain>
    </source>
</reference>
<comment type="caution">
    <text evidence="4">The sequence shown here is derived from an EMBL/GenBank/DDBJ whole genome shotgun (WGS) entry which is preliminary data.</text>
</comment>
<feature type="coiled-coil region" evidence="2">
    <location>
        <begin position="83"/>
        <end position="117"/>
    </location>
</feature>
<dbReference type="Proteomes" id="UP000215199">
    <property type="component" value="Unassembled WGS sequence"/>
</dbReference>
<keyword evidence="2" id="KW-0175">Coiled coil</keyword>
<name>A0A229SWD1_9PSEU</name>
<dbReference type="Pfam" id="PF13411">
    <property type="entry name" value="MerR_1"/>
    <property type="match status" value="1"/>
</dbReference>
<evidence type="ECO:0000313" key="5">
    <source>
        <dbReference type="Proteomes" id="UP000215199"/>
    </source>
</evidence>
<dbReference type="InterPro" id="IPR047057">
    <property type="entry name" value="MerR_fam"/>
</dbReference>
<dbReference type="Gene3D" id="1.10.1660.10">
    <property type="match status" value="1"/>
</dbReference>
<accession>A0A229SWD1</accession>
<dbReference type="GO" id="GO:0003700">
    <property type="term" value="F:DNA-binding transcription factor activity"/>
    <property type="evidence" value="ECO:0007669"/>
    <property type="project" value="InterPro"/>
</dbReference>
<dbReference type="RefSeq" id="WP_093951368.1">
    <property type="nucleotide sequence ID" value="NZ_NMUL01000038.1"/>
</dbReference>
<dbReference type="Pfam" id="PF07739">
    <property type="entry name" value="TipAS"/>
    <property type="match status" value="1"/>
</dbReference>
<dbReference type="PANTHER" id="PTHR30204:SF90">
    <property type="entry name" value="HTH-TYPE TRANSCRIPTIONAL ACTIVATOR MTA"/>
    <property type="match status" value="1"/>
</dbReference>
<sequence>MSERRWSIGELARASGVTVRTLHHYDRIGLVSPGERTPSGHRRYAEADVRRLYRVRALCGLGFSLDEVAVVLRNAGDDLGSLRGLLTAQLADLEARAARIEESAQRLRGLLARLAEAAMPEPEQFLAILEPMSADAGRYLSGGQLTTITERAAKLGGEAVETLKTEWLELFARLRRHLLDGTPVDDPAVRELADRWRAMSAAFHPADHRFEAATTALWEDNRAGLGRELDERIGWSGPGGAAEVVDYLRKARAAGEDTLEEKDE</sequence>
<evidence type="ECO:0000313" key="4">
    <source>
        <dbReference type="EMBL" id="OXM63060.1"/>
    </source>
</evidence>